<keyword evidence="3" id="KW-1185">Reference proteome</keyword>
<evidence type="ECO:0000256" key="1">
    <source>
        <dbReference type="PROSITE-ProRule" id="PRU01011"/>
    </source>
</evidence>
<dbReference type="InterPro" id="IPR018487">
    <property type="entry name" value="Hemopexin-like_repeat"/>
</dbReference>
<sequence length="220" mass="24414">MVDAAYYHPAFKQTYFFGGRRYARVKFTPGKNDDEITWGPSKIDERWPSLVSLGFGTVDAILPVEGSPDETYVFHGSRLAQIKVVPESNNDTVIGGPWVITEKFKSLAAAGYDTIDAALPVPAKSGEAYFFRGTNYVRINVNQDKTVYGPAKLSVEWPALTKAGFDSVDAALPVPEDSNGLTYFFRGDQYVKLKVIASAPDEPNFGPKPIKDYWKSLDWI</sequence>
<dbReference type="Pfam" id="PF00045">
    <property type="entry name" value="Hemopexin"/>
    <property type="match status" value="2"/>
</dbReference>
<evidence type="ECO:0000313" key="2">
    <source>
        <dbReference type="EMBL" id="PYI13027.1"/>
    </source>
</evidence>
<reference evidence="2 3" key="1">
    <citation type="submission" date="2018-02" db="EMBL/GenBank/DDBJ databases">
        <title>The genomes of Aspergillus section Nigri reveals drivers in fungal speciation.</title>
        <authorList>
            <consortium name="DOE Joint Genome Institute"/>
            <person name="Vesth T.C."/>
            <person name="Nybo J."/>
            <person name="Theobald S."/>
            <person name="Brandl J."/>
            <person name="Frisvad J.C."/>
            <person name="Nielsen K.F."/>
            <person name="Lyhne E.K."/>
            <person name="Kogle M.E."/>
            <person name="Kuo A."/>
            <person name="Riley R."/>
            <person name="Clum A."/>
            <person name="Nolan M."/>
            <person name="Lipzen A."/>
            <person name="Salamov A."/>
            <person name="Henrissat B."/>
            <person name="Wiebenga A."/>
            <person name="De vries R.P."/>
            <person name="Grigoriev I.V."/>
            <person name="Mortensen U.H."/>
            <person name="Andersen M.R."/>
            <person name="Baker S.E."/>
        </authorList>
    </citation>
    <scope>NUCLEOTIDE SEQUENCE [LARGE SCALE GENOMIC DNA]</scope>
    <source>
        <strain evidence="2 3">CBS 115571</strain>
    </source>
</reference>
<dbReference type="AlphaFoldDB" id="A0A2V5HM68"/>
<dbReference type="Gene3D" id="2.110.10.10">
    <property type="entry name" value="Hemopexin-like domain"/>
    <property type="match status" value="1"/>
</dbReference>
<name>A0A2V5HM68_ASPV1</name>
<dbReference type="STRING" id="1450538.A0A2V5HM68"/>
<dbReference type="Proteomes" id="UP000249829">
    <property type="component" value="Unassembled WGS sequence"/>
</dbReference>
<gene>
    <name evidence="2" type="ORF">BO99DRAFT_447965</name>
</gene>
<organism evidence="2 3">
    <name type="scientific">Aspergillus violaceofuscus (strain CBS 115571)</name>
    <dbReference type="NCBI Taxonomy" id="1450538"/>
    <lineage>
        <taxon>Eukaryota</taxon>
        <taxon>Fungi</taxon>
        <taxon>Dikarya</taxon>
        <taxon>Ascomycota</taxon>
        <taxon>Pezizomycotina</taxon>
        <taxon>Eurotiomycetes</taxon>
        <taxon>Eurotiomycetidae</taxon>
        <taxon>Eurotiales</taxon>
        <taxon>Aspergillaceae</taxon>
        <taxon>Aspergillus</taxon>
    </lineage>
</organism>
<proteinExistence type="predicted"/>
<feature type="repeat" description="Hemopexin" evidence="1">
    <location>
        <begin position="112"/>
        <end position="160"/>
    </location>
</feature>
<evidence type="ECO:0000313" key="3">
    <source>
        <dbReference type="Proteomes" id="UP000249829"/>
    </source>
</evidence>
<feature type="repeat" description="Hemopexin" evidence="1">
    <location>
        <begin position="165"/>
        <end position="217"/>
    </location>
</feature>
<feature type="repeat" description="Hemopexin" evidence="1">
    <location>
        <begin position="1"/>
        <end position="50"/>
    </location>
</feature>
<accession>A0A2V5HM68</accession>
<protein>
    <submittedName>
        <fullName evidence="2">Hemopexin</fullName>
    </submittedName>
</protein>
<dbReference type="SMART" id="SM00120">
    <property type="entry name" value="HX"/>
    <property type="match status" value="4"/>
</dbReference>
<dbReference type="SUPFAM" id="SSF50923">
    <property type="entry name" value="Hemopexin-like domain"/>
    <property type="match status" value="1"/>
</dbReference>
<dbReference type="PROSITE" id="PS51642">
    <property type="entry name" value="HEMOPEXIN_2"/>
    <property type="match status" value="3"/>
</dbReference>
<dbReference type="OMA" id="YEEEAYF"/>
<dbReference type="InterPro" id="IPR036375">
    <property type="entry name" value="Hemopexin-like_dom_sf"/>
</dbReference>
<dbReference type="EMBL" id="KZ825268">
    <property type="protein sequence ID" value="PYI13027.1"/>
    <property type="molecule type" value="Genomic_DNA"/>
</dbReference>